<dbReference type="InterPro" id="IPR001851">
    <property type="entry name" value="ABC_transp_permease"/>
</dbReference>
<keyword evidence="3" id="KW-1003">Cell membrane</keyword>
<dbReference type="PANTHER" id="PTHR32196:SF21">
    <property type="entry name" value="ABC TRANSPORTER PERMEASE PROTEIN YPHD-RELATED"/>
    <property type="match status" value="1"/>
</dbReference>
<dbReference type="CDD" id="cd06579">
    <property type="entry name" value="TM_PBP1_transp_AraH_like"/>
    <property type="match status" value="1"/>
</dbReference>
<gene>
    <name evidence="9" type="ORF">CAL13_11670</name>
</gene>
<dbReference type="RefSeq" id="WP_232467647.1">
    <property type="nucleotide sequence ID" value="NZ_CP021109.1"/>
</dbReference>
<feature type="transmembrane region" description="Helical" evidence="8">
    <location>
        <begin position="21"/>
        <end position="37"/>
    </location>
</feature>
<proteinExistence type="predicted"/>
<keyword evidence="7 8" id="KW-0472">Membrane</keyword>
<feature type="transmembrane region" description="Helical" evidence="8">
    <location>
        <begin position="102"/>
        <end position="122"/>
    </location>
</feature>
<evidence type="ECO:0000256" key="4">
    <source>
        <dbReference type="ARBA" id="ARBA00022519"/>
    </source>
</evidence>
<keyword evidence="4" id="KW-0997">Cell inner membrane</keyword>
<evidence type="ECO:0000256" key="8">
    <source>
        <dbReference type="SAM" id="Phobius"/>
    </source>
</evidence>
<dbReference type="GO" id="GO:0022857">
    <property type="term" value="F:transmembrane transporter activity"/>
    <property type="evidence" value="ECO:0007669"/>
    <property type="project" value="InterPro"/>
</dbReference>
<feature type="transmembrane region" description="Helical" evidence="8">
    <location>
        <begin position="218"/>
        <end position="240"/>
    </location>
</feature>
<protein>
    <submittedName>
        <fullName evidence="9">Sugar ABC transporter permease</fullName>
    </submittedName>
</protein>
<evidence type="ECO:0000313" key="10">
    <source>
        <dbReference type="Proteomes" id="UP000194139"/>
    </source>
</evidence>
<dbReference type="Pfam" id="PF02653">
    <property type="entry name" value="BPD_transp_2"/>
    <property type="match status" value="1"/>
</dbReference>
<keyword evidence="10" id="KW-1185">Reference proteome</keyword>
<dbReference type="GO" id="GO:0005886">
    <property type="term" value="C:plasma membrane"/>
    <property type="evidence" value="ECO:0007669"/>
    <property type="project" value="UniProtKB-SubCell"/>
</dbReference>
<evidence type="ECO:0000256" key="1">
    <source>
        <dbReference type="ARBA" id="ARBA00004651"/>
    </source>
</evidence>
<feature type="transmembrane region" description="Helical" evidence="8">
    <location>
        <begin position="296"/>
        <end position="313"/>
    </location>
</feature>
<dbReference type="Proteomes" id="UP000194139">
    <property type="component" value="Chromosome"/>
</dbReference>
<keyword evidence="5 8" id="KW-0812">Transmembrane</keyword>
<evidence type="ECO:0000256" key="6">
    <source>
        <dbReference type="ARBA" id="ARBA00022989"/>
    </source>
</evidence>
<evidence type="ECO:0000256" key="2">
    <source>
        <dbReference type="ARBA" id="ARBA00022448"/>
    </source>
</evidence>
<feature type="transmembrane region" description="Helical" evidence="8">
    <location>
        <begin position="163"/>
        <end position="187"/>
    </location>
</feature>
<reference evidence="9 10" key="1">
    <citation type="submission" date="2017-05" db="EMBL/GenBank/DDBJ databases">
        <title>Complete and WGS of Bordetella genogroups.</title>
        <authorList>
            <person name="Spilker T."/>
            <person name="LiPuma J."/>
        </authorList>
    </citation>
    <scope>NUCLEOTIDE SEQUENCE [LARGE SCALE GENOMIC DNA]</scope>
    <source>
        <strain evidence="9 10">AU17164</strain>
    </source>
</reference>
<keyword evidence="2" id="KW-0813">Transport</keyword>
<organism evidence="9 10">
    <name type="scientific">Bordetella genomosp. 9</name>
    <dbReference type="NCBI Taxonomy" id="1416803"/>
    <lineage>
        <taxon>Bacteria</taxon>
        <taxon>Pseudomonadati</taxon>
        <taxon>Pseudomonadota</taxon>
        <taxon>Betaproteobacteria</taxon>
        <taxon>Burkholderiales</taxon>
        <taxon>Alcaligenaceae</taxon>
        <taxon>Bordetella</taxon>
    </lineage>
</organism>
<dbReference type="EMBL" id="CP021109">
    <property type="protein sequence ID" value="ARP86793.1"/>
    <property type="molecule type" value="Genomic_DNA"/>
</dbReference>
<feature type="transmembrane region" description="Helical" evidence="8">
    <location>
        <begin position="252"/>
        <end position="276"/>
    </location>
</feature>
<comment type="subcellular location">
    <subcellularLocation>
        <location evidence="1">Cell membrane</location>
        <topology evidence="1">Multi-pass membrane protein</topology>
    </subcellularLocation>
</comment>
<name>A0A1W6Z1V6_9BORD</name>
<accession>A0A1W6Z1V6</accession>
<evidence type="ECO:0000256" key="3">
    <source>
        <dbReference type="ARBA" id="ARBA00022475"/>
    </source>
</evidence>
<evidence type="ECO:0000256" key="5">
    <source>
        <dbReference type="ARBA" id="ARBA00022692"/>
    </source>
</evidence>
<evidence type="ECO:0000256" key="7">
    <source>
        <dbReference type="ARBA" id="ARBA00023136"/>
    </source>
</evidence>
<dbReference type="PANTHER" id="PTHR32196">
    <property type="entry name" value="ABC TRANSPORTER PERMEASE PROTEIN YPHD-RELATED-RELATED"/>
    <property type="match status" value="1"/>
</dbReference>
<dbReference type="AlphaFoldDB" id="A0A1W6Z1V6"/>
<feature type="transmembrane region" description="Helical" evidence="8">
    <location>
        <begin position="57"/>
        <end position="90"/>
    </location>
</feature>
<sequence length="324" mass="32839">MEWRKGSGSSASRRRRYGSGTMLPLVIVAMAVITTLIEPKFASLDNLLNLARQMMPLLIVAVGQAFAIISGGLDLSLAAVMSLAGVAGVLTMTQYGPAAGIAVMLLTGLSIGAVSGSIIAWFRVSPLVVTLGMLSVAQALALILSGGVPIYGIDAGYADVVGFGDWLGIPTTVWIGVGCAAAAGFILRHTVFGRHVYAIGSSLSAASKSGVNVGRNTVLVYAASGLCAAIASVVLTAWVGSAQPIAAPNLTLESLAAVVLGGVALTGGAGGIRQVAYGVIVLSMLSNVMNMIGVSAYYQTLVIGVVIILAVILDRLRSRAGAPV</sequence>
<evidence type="ECO:0000313" key="9">
    <source>
        <dbReference type="EMBL" id="ARP86793.1"/>
    </source>
</evidence>
<keyword evidence="6 8" id="KW-1133">Transmembrane helix</keyword>
<feature type="transmembrane region" description="Helical" evidence="8">
    <location>
        <begin position="128"/>
        <end position="151"/>
    </location>
</feature>